<evidence type="ECO:0000313" key="12">
    <source>
        <dbReference type="RefSeq" id="XP_024871330.1"/>
    </source>
</evidence>
<organism evidence="11 12">
    <name type="scientific">Temnothorax curvispinosus</name>
    <dbReference type="NCBI Taxonomy" id="300111"/>
    <lineage>
        <taxon>Eukaryota</taxon>
        <taxon>Metazoa</taxon>
        <taxon>Ecdysozoa</taxon>
        <taxon>Arthropoda</taxon>
        <taxon>Hexapoda</taxon>
        <taxon>Insecta</taxon>
        <taxon>Pterygota</taxon>
        <taxon>Neoptera</taxon>
        <taxon>Endopterygota</taxon>
        <taxon>Hymenoptera</taxon>
        <taxon>Apocrita</taxon>
        <taxon>Aculeata</taxon>
        <taxon>Formicoidea</taxon>
        <taxon>Formicidae</taxon>
        <taxon>Myrmicinae</taxon>
        <taxon>Temnothorax</taxon>
    </lineage>
</organism>
<keyword evidence="5" id="KW-0552">Olfaction</keyword>
<keyword evidence="4 10" id="KW-0812">Transmembrane</keyword>
<dbReference type="AlphaFoldDB" id="A0A6J1PQJ6"/>
<feature type="transmembrane region" description="Helical" evidence="10">
    <location>
        <begin position="31"/>
        <end position="55"/>
    </location>
</feature>
<evidence type="ECO:0000256" key="4">
    <source>
        <dbReference type="ARBA" id="ARBA00022692"/>
    </source>
</evidence>
<gene>
    <name evidence="12" type="primary">LOC112454270</name>
</gene>
<evidence type="ECO:0000256" key="1">
    <source>
        <dbReference type="ARBA" id="ARBA00004651"/>
    </source>
</evidence>
<dbReference type="RefSeq" id="XP_024871330.1">
    <property type="nucleotide sequence ID" value="XM_025015562.1"/>
</dbReference>
<dbReference type="GO" id="GO:0007165">
    <property type="term" value="P:signal transduction"/>
    <property type="evidence" value="ECO:0007669"/>
    <property type="project" value="UniProtKB-KW"/>
</dbReference>
<reference evidence="12" key="1">
    <citation type="submission" date="2025-08" db="UniProtKB">
        <authorList>
            <consortium name="RefSeq"/>
        </authorList>
    </citation>
    <scope>IDENTIFICATION</scope>
    <source>
        <tissue evidence="12">Whole body</tissue>
    </source>
</reference>
<evidence type="ECO:0000256" key="7">
    <source>
        <dbReference type="ARBA" id="ARBA00023136"/>
    </source>
</evidence>
<evidence type="ECO:0000256" key="2">
    <source>
        <dbReference type="ARBA" id="ARBA00022475"/>
    </source>
</evidence>
<comment type="subcellular location">
    <subcellularLocation>
        <location evidence="1">Cell membrane</location>
        <topology evidence="1">Multi-pass membrane protein</topology>
    </subcellularLocation>
</comment>
<evidence type="ECO:0000256" key="5">
    <source>
        <dbReference type="ARBA" id="ARBA00022725"/>
    </source>
</evidence>
<protein>
    <submittedName>
        <fullName evidence="12">Odorant receptor 85b-like isoform X1</fullName>
    </submittedName>
</protein>
<dbReference type="GO" id="GO:0004984">
    <property type="term" value="F:olfactory receptor activity"/>
    <property type="evidence" value="ECO:0007669"/>
    <property type="project" value="InterPro"/>
</dbReference>
<keyword evidence="7 10" id="KW-0472">Membrane</keyword>
<feature type="transmembrane region" description="Helical" evidence="10">
    <location>
        <begin position="269"/>
        <end position="297"/>
    </location>
</feature>
<feature type="transmembrane region" description="Helical" evidence="10">
    <location>
        <begin position="207"/>
        <end position="226"/>
    </location>
</feature>
<keyword evidence="11" id="KW-1185">Reference proteome</keyword>
<evidence type="ECO:0000256" key="10">
    <source>
        <dbReference type="SAM" id="Phobius"/>
    </source>
</evidence>
<keyword evidence="6 10" id="KW-1133">Transmembrane helix</keyword>
<dbReference type="GeneID" id="112454270"/>
<evidence type="ECO:0000256" key="9">
    <source>
        <dbReference type="ARBA" id="ARBA00023224"/>
    </source>
</evidence>
<evidence type="ECO:0000313" key="11">
    <source>
        <dbReference type="Proteomes" id="UP000504618"/>
    </source>
</evidence>
<dbReference type="OrthoDB" id="7616982at2759"/>
<evidence type="ECO:0000256" key="6">
    <source>
        <dbReference type="ARBA" id="ARBA00022989"/>
    </source>
</evidence>
<feature type="transmembrane region" description="Helical" evidence="10">
    <location>
        <begin position="174"/>
        <end position="195"/>
    </location>
</feature>
<dbReference type="InterPro" id="IPR004117">
    <property type="entry name" value="7tm6_olfct_rcpt"/>
</dbReference>
<dbReference type="Proteomes" id="UP000504618">
    <property type="component" value="Unplaced"/>
</dbReference>
<keyword evidence="3" id="KW-0716">Sensory transduction</keyword>
<dbReference type="GO" id="GO:0005549">
    <property type="term" value="F:odorant binding"/>
    <property type="evidence" value="ECO:0007669"/>
    <property type="project" value="InterPro"/>
</dbReference>
<dbReference type="PANTHER" id="PTHR21137">
    <property type="entry name" value="ODORANT RECEPTOR"/>
    <property type="match status" value="1"/>
</dbReference>
<evidence type="ECO:0000256" key="3">
    <source>
        <dbReference type="ARBA" id="ARBA00022606"/>
    </source>
</evidence>
<keyword evidence="2" id="KW-1003">Cell membrane</keyword>
<dbReference type="PANTHER" id="PTHR21137:SF35">
    <property type="entry name" value="ODORANT RECEPTOR 19A-RELATED"/>
    <property type="match status" value="1"/>
</dbReference>
<sequence length="303" mass="35154">MEQVRHDWNSLKEEEELKIIHNRANVGRSCIIALLIWLYSTFFLIVLILISPNILNIVMPLNESRQSWQLPTTMEFFIDREKYIELLTLYLFVTAFIGLSTMISKEMFLLMYVQHTCAMFQITSYRIERTVNKNHTKSLLSAEKFNSHKSIVEAIDSHQNVIKFVDSLKSTFSVTHLFAISIGVASLSINLYLFCESIMAKDIGSMSMLFLYVSTHFGYMFFFNYIGQLVIDHSDDIFKKICNTRWYAAPLNTQKCLMMITHRSMKTSTLMVCLGLFLPSLEGFTTLVSSSLSYFMVIYSVRR</sequence>
<accession>A0A6J1PQJ6</accession>
<dbReference type="Pfam" id="PF02949">
    <property type="entry name" value="7tm_6"/>
    <property type="match status" value="1"/>
</dbReference>
<name>A0A6J1PQJ6_9HYME</name>
<dbReference type="GO" id="GO:0005886">
    <property type="term" value="C:plasma membrane"/>
    <property type="evidence" value="ECO:0007669"/>
    <property type="project" value="UniProtKB-SubCell"/>
</dbReference>
<keyword evidence="8" id="KW-0675">Receptor</keyword>
<evidence type="ECO:0000256" key="8">
    <source>
        <dbReference type="ARBA" id="ARBA00023170"/>
    </source>
</evidence>
<keyword evidence="9" id="KW-0807">Transducer</keyword>
<feature type="transmembrane region" description="Helical" evidence="10">
    <location>
        <begin position="83"/>
        <end position="103"/>
    </location>
</feature>
<proteinExistence type="predicted"/>